<gene>
    <name evidence="5" type="ORF">KDK95_21725</name>
</gene>
<keyword evidence="3" id="KW-0808">Transferase</keyword>
<dbReference type="Gene3D" id="3.40.50.150">
    <property type="entry name" value="Vaccinia Virus protein VP39"/>
    <property type="match status" value="1"/>
</dbReference>
<dbReference type="InterPro" id="IPR051052">
    <property type="entry name" value="Diverse_substrate_MTase"/>
</dbReference>
<dbReference type="InterPro" id="IPR013216">
    <property type="entry name" value="Methyltransf_11"/>
</dbReference>
<proteinExistence type="inferred from homology"/>
<dbReference type="CDD" id="cd02440">
    <property type="entry name" value="AdoMet_MTases"/>
    <property type="match status" value="1"/>
</dbReference>
<protein>
    <submittedName>
        <fullName evidence="5">Methyltransferase domain-containing protein</fullName>
    </submittedName>
</protein>
<organism evidence="5 6">
    <name type="scientific">Actinospica acidithermotolerans</name>
    <dbReference type="NCBI Taxonomy" id="2828514"/>
    <lineage>
        <taxon>Bacteria</taxon>
        <taxon>Bacillati</taxon>
        <taxon>Actinomycetota</taxon>
        <taxon>Actinomycetes</taxon>
        <taxon>Catenulisporales</taxon>
        <taxon>Actinospicaceae</taxon>
        <taxon>Actinospica</taxon>
    </lineage>
</organism>
<dbReference type="SUPFAM" id="SSF53335">
    <property type="entry name" value="S-adenosyl-L-methionine-dependent methyltransferases"/>
    <property type="match status" value="1"/>
</dbReference>
<dbReference type="GO" id="GO:0008757">
    <property type="term" value="F:S-adenosylmethionine-dependent methyltransferase activity"/>
    <property type="evidence" value="ECO:0007669"/>
    <property type="project" value="InterPro"/>
</dbReference>
<evidence type="ECO:0000259" key="4">
    <source>
        <dbReference type="Pfam" id="PF08241"/>
    </source>
</evidence>
<dbReference type="EMBL" id="JAGSOH010000070">
    <property type="protein sequence ID" value="MBR7828945.1"/>
    <property type="molecule type" value="Genomic_DNA"/>
</dbReference>
<reference evidence="5" key="1">
    <citation type="submission" date="2021-04" db="EMBL/GenBank/DDBJ databases">
        <title>Genome based classification of Actinospica acidithermotolerans sp. nov., an actinobacterium isolated from an Indonesian hot spring.</title>
        <authorList>
            <person name="Kusuma A.B."/>
            <person name="Putra K.E."/>
            <person name="Nafisah S."/>
            <person name="Loh J."/>
            <person name="Nouioui I."/>
            <person name="Goodfellow M."/>
        </authorList>
    </citation>
    <scope>NUCLEOTIDE SEQUENCE</scope>
    <source>
        <strain evidence="5">MGRD01-02</strain>
    </source>
</reference>
<evidence type="ECO:0000313" key="5">
    <source>
        <dbReference type="EMBL" id="MBR7828945.1"/>
    </source>
</evidence>
<dbReference type="AlphaFoldDB" id="A0A941IHV7"/>
<keyword evidence="6" id="KW-1185">Reference proteome</keyword>
<sequence>MAEKSKFDTESTARHYAAARPTYPSELFDALDDLLGGELALADASVVDVAAGTGISSRQLAERGARVTAVELSAAMLSELAASSPGVHAVQGSGHALPLADDSADLITYAQAWHWMDPDLALPEASRVLRPGGLLALWWNQTDRSSGWERDQADRITAVAGPSWNRYSATEMFERVDLPEGLHTHGFTFDWERTVDLETHISNVASKSYIAGLGAGTAPFLEQERRILGEVFPDGQVVERFSTLLVATMPNIRATIADHV</sequence>
<evidence type="ECO:0000256" key="3">
    <source>
        <dbReference type="ARBA" id="ARBA00022679"/>
    </source>
</evidence>
<dbReference type="PANTHER" id="PTHR44942:SF4">
    <property type="entry name" value="METHYLTRANSFERASE TYPE 11 DOMAIN-CONTAINING PROTEIN"/>
    <property type="match status" value="1"/>
</dbReference>
<evidence type="ECO:0000256" key="2">
    <source>
        <dbReference type="ARBA" id="ARBA00022603"/>
    </source>
</evidence>
<evidence type="ECO:0000256" key="1">
    <source>
        <dbReference type="ARBA" id="ARBA00008361"/>
    </source>
</evidence>
<name>A0A941IHV7_9ACTN</name>
<dbReference type="GO" id="GO:0032259">
    <property type="term" value="P:methylation"/>
    <property type="evidence" value="ECO:0007669"/>
    <property type="project" value="UniProtKB-KW"/>
</dbReference>
<feature type="domain" description="Methyltransferase type 11" evidence="4">
    <location>
        <begin position="47"/>
        <end position="136"/>
    </location>
</feature>
<comment type="caution">
    <text evidence="5">The sequence shown here is derived from an EMBL/GenBank/DDBJ whole genome shotgun (WGS) entry which is preliminary data.</text>
</comment>
<keyword evidence="2 5" id="KW-0489">Methyltransferase</keyword>
<dbReference type="RefSeq" id="WP_212520078.1">
    <property type="nucleotide sequence ID" value="NZ_JAGSOH010000070.1"/>
</dbReference>
<dbReference type="Pfam" id="PF08241">
    <property type="entry name" value="Methyltransf_11"/>
    <property type="match status" value="1"/>
</dbReference>
<evidence type="ECO:0000313" key="6">
    <source>
        <dbReference type="Proteomes" id="UP000676325"/>
    </source>
</evidence>
<accession>A0A941IHV7</accession>
<comment type="similarity">
    <text evidence="1">Belongs to the methyltransferase superfamily.</text>
</comment>
<dbReference type="Proteomes" id="UP000676325">
    <property type="component" value="Unassembled WGS sequence"/>
</dbReference>
<dbReference type="InterPro" id="IPR029063">
    <property type="entry name" value="SAM-dependent_MTases_sf"/>
</dbReference>
<dbReference type="PANTHER" id="PTHR44942">
    <property type="entry name" value="METHYLTRANSF_11 DOMAIN-CONTAINING PROTEIN"/>
    <property type="match status" value="1"/>
</dbReference>